<proteinExistence type="predicted"/>
<gene>
    <name evidence="1" type="primary">AVEN_179390_1</name>
    <name evidence="1" type="ORF">TNCT_461701</name>
</gene>
<reference evidence="1" key="1">
    <citation type="submission" date="2020-07" db="EMBL/GenBank/DDBJ databases">
        <title>Multicomponent nature underlies the extraordinary mechanical properties of spider dragline silk.</title>
        <authorList>
            <person name="Kono N."/>
            <person name="Nakamura H."/>
            <person name="Mori M."/>
            <person name="Yoshida Y."/>
            <person name="Ohtoshi R."/>
            <person name="Malay A.D."/>
            <person name="Moran D.A.P."/>
            <person name="Tomita M."/>
            <person name="Numata K."/>
            <person name="Arakawa K."/>
        </authorList>
    </citation>
    <scope>NUCLEOTIDE SEQUENCE</scope>
</reference>
<dbReference type="EMBL" id="BMAO01006872">
    <property type="protein sequence ID" value="GFR12162.1"/>
    <property type="molecule type" value="Genomic_DNA"/>
</dbReference>
<comment type="caution">
    <text evidence="1">The sequence shown here is derived from an EMBL/GenBank/DDBJ whole genome shotgun (WGS) entry which is preliminary data.</text>
</comment>
<organism evidence="1 2">
    <name type="scientific">Trichonephila clavata</name>
    <name type="common">Joro spider</name>
    <name type="synonym">Nephila clavata</name>
    <dbReference type="NCBI Taxonomy" id="2740835"/>
    <lineage>
        <taxon>Eukaryota</taxon>
        <taxon>Metazoa</taxon>
        <taxon>Ecdysozoa</taxon>
        <taxon>Arthropoda</taxon>
        <taxon>Chelicerata</taxon>
        <taxon>Arachnida</taxon>
        <taxon>Araneae</taxon>
        <taxon>Araneomorphae</taxon>
        <taxon>Entelegynae</taxon>
        <taxon>Araneoidea</taxon>
        <taxon>Nephilidae</taxon>
        <taxon>Trichonephila</taxon>
    </lineage>
</organism>
<name>A0A8X6LKZ3_TRICU</name>
<dbReference type="Proteomes" id="UP000887116">
    <property type="component" value="Unassembled WGS sequence"/>
</dbReference>
<keyword evidence="2" id="KW-1185">Reference proteome</keyword>
<dbReference type="OrthoDB" id="6422644at2759"/>
<protein>
    <submittedName>
        <fullName evidence="1">GOLD domain-containing protein</fullName>
    </submittedName>
</protein>
<accession>A0A8X6LKZ3</accession>
<evidence type="ECO:0000313" key="1">
    <source>
        <dbReference type="EMBL" id="GFR12162.1"/>
    </source>
</evidence>
<evidence type="ECO:0000313" key="2">
    <source>
        <dbReference type="Proteomes" id="UP000887116"/>
    </source>
</evidence>
<dbReference type="AlphaFoldDB" id="A0A8X6LKZ3"/>
<sequence length="291" mass="32733">MGGAWPWMFPSAVEFRDLFAVEGQLITGPAAFIPARYKTGTENEIYPRNSVSPPSCGRLVNMTLLRVLLMSSAVIVSVQSFPSTTKYLENNSTKSQATETTNPSTQFTQQPEAMLEIQTEPEDKSPTIEFVFKGPIESLTIQKGTNREKYTVLSSKKGEAEKLKFSVPGTENITKTAQLNELNNTNTSNNENFPSEISIKRDKWLFNPQEESSIQGGLPKYFYDTAKSIHPFPELYDESMRNGATHLKKENSVNFHVPLTEEKINQPPQTAGPALFPRSIYVREFDLPFYD</sequence>